<reference evidence="2 3" key="1">
    <citation type="submission" date="2015-10" db="EMBL/GenBank/DDBJ databases">
        <title>Full genome of DAOMC 229536 Phialocephala scopiformis, a fungal endophyte of spruce producing the potent anti-insectan compound rugulosin.</title>
        <authorList>
            <consortium name="DOE Joint Genome Institute"/>
            <person name="Walker A.K."/>
            <person name="Frasz S.L."/>
            <person name="Seifert K.A."/>
            <person name="Miller J.D."/>
            <person name="Mondo S.J."/>
            <person name="Labutti K."/>
            <person name="Lipzen A."/>
            <person name="Dockter R."/>
            <person name="Kennedy M."/>
            <person name="Grigoriev I.V."/>
            <person name="Spatafora J.W."/>
        </authorList>
    </citation>
    <scope>NUCLEOTIDE SEQUENCE [LARGE SCALE GENOMIC DNA]</scope>
    <source>
        <strain evidence="2 3">CBS 120377</strain>
    </source>
</reference>
<dbReference type="EMBL" id="KQ947411">
    <property type="protein sequence ID" value="KUJ19051.1"/>
    <property type="molecule type" value="Genomic_DNA"/>
</dbReference>
<feature type="compositionally biased region" description="Polar residues" evidence="1">
    <location>
        <begin position="231"/>
        <end position="252"/>
    </location>
</feature>
<proteinExistence type="predicted"/>
<dbReference type="InParanoid" id="A0A194XFY3"/>
<dbReference type="Proteomes" id="UP000070700">
    <property type="component" value="Unassembled WGS sequence"/>
</dbReference>
<sequence>MPPAKSHNWSRFELHTMLCLIAKGVHLEERVRRSDAPGTARVNAYENFATQLNVALHRNDYKSDISKREITYMLDHLLAEYKHVVGKGGLVERNAGGRITRAMRMSFARPARGFSGSQTEWENGRRYEVMTPYLIKMGKLNPKDPMAVERRVVEMSLLSAVKLSQFATRKPAARRIQAEAAAASLETEALSSGNMFINSTQDTFANASAKSRVSKNLDWNEPIQRHLARSGRSTNAEVSDANGQVNGGSSQAHEAGSMVIDDDLGRRQQNYADNIGNEVDMFLDTLGDSMLVDSVDPPRGRSRRRQNYTDNIGNDGNDSEMSDAPAEVSPAAFTAFSTDLFGNGLSR</sequence>
<protein>
    <submittedName>
        <fullName evidence="2">Uncharacterized protein</fullName>
    </submittedName>
</protein>
<keyword evidence="3" id="KW-1185">Reference proteome</keyword>
<evidence type="ECO:0000256" key="1">
    <source>
        <dbReference type="SAM" id="MobiDB-lite"/>
    </source>
</evidence>
<organism evidence="2 3">
    <name type="scientific">Mollisia scopiformis</name>
    <name type="common">Conifer needle endophyte fungus</name>
    <name type="synonym">Phialocephala scopiformis</name>
    <dbReference type="NCBI Taxonomy" id="149040"/>
    <lineage>
        <taxon>Eukaryota</taxon>
        <taxon>Fungi</taxon>
        <taxon>Dikarya</taxon>
        <taxon>Ascomycota</taxon>
        <taxon>Pezizomycotina</taxon>
        <taxon>Leotiomycetes</taxon>
        <taxon>Helotiales</taxon>
        <taxon>Mollisiaceae</taxon>
        <taxon>Mollisia</taxon>
    </lineage>
</organism>
<dbReference type="OrthoDB" id="3438628at2759"/>
<gene>
    <name evidence="2" type="ORF">LY89DRAFT_475423</name>
</gene>
<dbReference type="RefSeq" id="XP_018073406.1">
    <property type="nucleotide sequence ID" value="XM_018207805.1"/>
</dbReference>
<evidence type="ECO:0000313" key="2">
    <source>
        <dbReference type="EMBL" id="KUJ19051.1"/>
    </source>
</evidence>
<accession>A0A194XFY3</accession>
<name>A0A194XFY3_MOLSC</name>
<feature type="region of interest" description="Disordered" evidence="1">
    <location>
        <begin position="228"/>
        <end position="255"/>
    </location>
</feature>
<dbReference type="GeneID" id="28817531"/>
<dbReference type="KEGG" id="psco:LY89DRAFT_475423"/>
<evidence type="ECO:0000313" key="3">
    <source>
        <dbReference type="Proteomes" id="UP000070700"/>
    </source>
</evidence>
<dbReference type="AlphaFoldDB" id="A0A194XFY3"/>
<feature type="region of interest" description="Disordered" evidence="1">
    <location>
        <begin position="292"/>
        <end position="327"/>
    </location>
</feature>